<evidence type="ECO:0000256" key="9">
    <source>
        <dbReference type="SAM" id="Phobius"/>
    </source>
</evidence>
<evidence type="ECO:0000256" key="1">
    <source>
        <dbReference type="ARBA" id="ARBA00004127"/>
    </source>
</evidence>
<feature type="non-terminal residue" evidence="11">
    <location>
        <position position="1"/>
    </location>
</feature>
<feature type="transmembrane region" description="Helical" evidence="9">
    <location>
        <begin position="366"/>
        <end position="392"/>
    </location>
</feature>
<comment type="subcellular location">
    <subcellularLocation>
        <location evidence="1">Endomembrane system</location>
        <topology evidence="1">Multi-pass membrane protein</topology>
    </subcellularLocation>
</comment>
<evidence type="ECO:0000256" key="5">
    <source>
        <dbReference type="ARBA" id="ARBA00022692"/>
    </source>
</evidence>
<evidence type="ECO:0000256" key="3">
    <source>
        <dbReference type="ARBA" id="ARBA00022448"/>
    </source>
</evidence>
<evidence type="ECO:0000256" key="8">
    <source>
        <dbReference type="SAM" id="MobiDB-lite"/>
    </source>
</evidence>
<dbReference type="PROSITE" id="PS00108">
    <property type="entry name" value="PROTEIN_KINASE_ST"/>
    <property type="match status" value="1"/>
</dbReference>
<feature type="transmembrane region" description="Helical" evidence="9">
    <location>
        <begin position="404"/>
        <end position="422"/>
    </location>
</feature>
<evidence type="ECO:0000313" key="12">
    <source>
        <dbReference type="Proteomes" id="UP000626109"/>
    </source>
</evidence>
<dbReference type="SMART" id="SM00220">
    <property type="entry name" value="S_TKc"/>
    <property type="match status" value="1"/>
</dbReference>
<evidence type="ECO:0000256" key="2">
    <source>
        <dbReference type="ARBA" id="ARBA00010892"/>
    </source>
</evidence>
<gene>
    <name evidence="11" type="ORF">PGLA2088_LOCUS47859</name>
</gene>
<dbReference type="InterPro" id="IPR004688">
    <property type="entry name" value="Ni/Co_transpt"/>
</dbReference>
<sequence length="622" mass="66617">QGRGLDVKEVAKPFMCDLMEALTFLAYRNIAHRDVKPENLLVDNTHSGLDRLVLTDFGAACFTHEMAELQFFNSTYGYSSPEMLLLKGTGCQDDVFSAGCVFFFMVCRRSPFAASKVEEIRENTLCGSWDEANPSLQAGGAPLKDFLRKALCVVDARMSSHDALLHPCLNNNIPVLQFEPAHLNAYPCPNLFRTAAIDNVTRQLLRRGQRPVSVGFWFALGHSSVVLTMTALLAAGYSAAVNAGSDNLGVSEKLSLAAAATSVALLCGLGLLNAKIAIGLFHTWSGIRNHEAGQQDKLTEDHAQAALRSAVTMLPCVEWILKNVNRPEKMVLVGLLFGLSFDTATQVSLIGLSAMSGTSGNLPPLVVMLFPICFSCGMCLVDTLNGLLMLMTYSWATVRPIQKLFYNFVVTAMSACVALLISSLELLQILGTEAGWKGPFWIWVQGVNMGTLGFAVIVSFAMVFTAAVCENAGNWEHVPGPWLSAQLVGVFRSRRFSQAAVNGAMLGALSVGRWEHAFALLSSAVLFGMVPDSTSFGALIAASEQRDTGGMETFLLQGMAQHVASDSAQDVASAAGGSRIPRSVGSALSVPPSVQRRGSSLAGLLSSRPGSTQKKCSKSLRA</sequence>
<keyword evidence="6 9" id="KW-1133">Transmembrane helix</keyword>
<dbReference type="InterPro" id="IPR011009">
    <property type="entry name" value="Kinase-like_dom_sf"/>
</dbReference>
<dbReference type="AlphaFoldDB" id="A0A813LUQ9"/>
<feature type="transmembrane region" description="Helical" evidence="9">
    <location>
        <begin position="442"/>
        <end position="469"/>
    </location>
</feature>
<comment type="similarity">
    <text evidence="2">Belongs to the NiCoT transporter (TC 2.A.52) family.</text>
</comment>
<keyword evidence="5 9" id="KW-0812">Transmembrane</keyword>
<protein>
    <recommendedName>
        <fullName evidence="10">Protein kinase domain-containing protein</fullName>
    </recommendedName>
</protein>
<organism evidence="11 12">
    <name type="scientific">Polarella glacialis</name>
    <name type="common">Dinoflagellate</name>
    <dbReference type="NCBI Taxonomy" id="89957"/>
    <lineage>
        <taxon>Eukaryota</taxon>
        <taxon>Sar</taxon>
        <taxon>Alveolata</taxon>
        <taxon>Dinophyceae</taxon>
        <taxon>Suessiales</taxon>
        <taxon>Suessiaceae</taxon>
        <taxon>Polarella</taxon>
    </lineage>
</organism>
<dbReference type="Gene3D" id="1.10.510.10">
    <property type="entry name" value="Transferase(Phosphotransferase) domain 1"/>
    <property type="match status" value="1"/>
</dbReference>
<dbReference type="GO" id="GO:0015099">
    <property type="term" value="F:nickel cation transmembrane transporter activity"/>
    <property type="evidence" value="ECO:0007669"/>
    <property type="project" value="InterPro"/>
</dbReference>
<dbReference type="GO" id="GO:0012505">
    <property type="term" value="C:endomembrane system"/>
    <property type="evidence" value="ECO:0007669"/>
    <property type="project" value="UniProtKB-SubCell"/>
</dbReference>
<evidence type="ECO:0000313" key="11">
    <source>
        <dbReference type="EMBL" id="CAE8735485.1"/>
    </source>
</evidence>
<evidence type="ECO:0000256" key="4">
    <source>
        <dbReference type="ARBA" id="ARBA00022596"/>
    </source>
</evidence>
<dbReference type="InterPro" id="IPR008271">
    <property type="entry name" value="Ser/Thr_kinase_AS"/>
</dbReference>
<keyword evidence="3" id="KW-0813">Transport</keyword>
<dbReference type="EMBL" id="CAJNNW010036550">
    <property type="protein sequence ID" value="CAE8735485.1"/>
    <property type="molecule type" value="Genomic_DNA"/>
</dbReference>
<keyword evidence="4" id="KW-0533">Nickel</keyword>
<dbReference type="PANTHER" id="PTHR31611">
    <property type="entry name" value="HIGH-AFFINITY NICKEL TRANSPORT PROTEIN NIC1"/>
    <property type="match status" value="1"/>
</dbReference>
<feature type="transmembrane region" description="Helical" evidence="9">
    <location>
        <begin position="254"/>
        <end position="272"/>
    </location>
</feature>
<proteinExistence type="inferred from homology"/>
<feature type="region of interest" description="Disordered" evidence="8">
    <location>
        <begin position="574"/>
        <end position="622"/>
    </location>
</feature>
<evidence type="ECO:0000256" key="7">
    <source>
        <dbReference type="ARBA" id="ARBA00023136"/>
    </source>
</evidence>
<dbReference type="InterPro" id="IPR000719">
    <property type="entry name" value="Prot_kinase_dom"/>
</dbReference>
<dbReference type="GO" id="GO:0005886">
    <property type="term" value="C:plasma membrane"/>
    <property type="evidence" value="ECO:0007669"/>
    <property type="project" value="InterPro"/>
</dbReference>
<dbReference type="GO" id="GO:0004672">
    <property type="term" value="F:protein kinase activity"/>
    <property type="evidence" value="ECO:0007669"/>
    <property type="project" value="InterPro"/>
</dbReference>
<feature type="transmembrane region" description="Helical" evidence="9">
    <location>
        <begin position="331"/>
        <end position="354"/>
    </location>
</feature>
<dbReference type="PROSITE" id="PS50011">
    <property type="entry name" value="PROTEIN_KINASE_DOM"/>
    <property type="match status" value="1"/>
</dbReference>
<dbReference type="SUPFAM" id="SSF56112">
    <property type="entry name" value="Protein kinase-like (PK-like)"/>
    <property type="match status" value="1"/>
</dbReference>
<feature type="compositionally biased region" description="Low complexity" evidence="8">
    <location>
        <begin position="596"/>
        <end position="611"/>
    </location>
</feature>
<evidence type="ECO:0000256" key="6">
    <source>
        <dbReference type="ARBA" id="ARBA00022989"/>
    </source>
</evidence>
<dbReference type="GO" id="GO:0005524">
    <property type="term" value="F:ATP binding"/>
    <property type="evidence" value="ECO:0007669"/>
    <property type="project" value="InterPro"/>
</dbReference>
<dbReference type="InterPro" id="IPR011541">
    <property type="entry name" value="Ni/Co_transpt_high_affinity"/>
</dbReference>
<accession>A0A813LUQ9</accession>
<dbReference type="Pfam" id="PF03824">
    <property type="entry name" value="NicO"/>
    <property type="match status" value="1"/>
</dbReference>
<comment type="caution">
    <text evidence="11">The sequence shown here is derived from an EMBL/GenBank/DDBJ whole genome shotgun (WGS) entry which is preliminary data.</text>
</comment>
<name>A0A813LUQ9_POLGL</name>
<dbReference type="Proteomes" id="UP000626109">
    <property type="component" value="Unassembled WGS sequence"/>
</dbReference>
<evidence type="ECO:0000259" key="10">
    <source>
        <dbReference type="PROSITE" id="PS50011"/>
    </source>
</evidence>
<dbReference type="Pfam" id="PF00069">
    <property type="entry name" value="Pkinase"/>
    <property type="match status" value="1"/>
</dbReference>
<reference evidence="11" key="1">
    <citation type="submission" date="2021-02" db="EMBL/GenBank/DDBJ databases">
        <authorList>
            <person name="Dougan E. K."/>
            <person name="Rhodes N."/>
            <person name="Thang M."/>
            <person name="Chan C."/>
        </authorList>
    </citation>
    <scope>NUCLEOTIDE SEQUENCE</scope>
</reference>
<dbReference type="PANTHER" id="PTHR31611:SF0">
    <property type="entry name" value="HIGH-AFFINITY NICKEL TRANSPORT PROTEIN NIC1"/>
    <property type="match status" value="1"/>
</dbReference>
<feature type="domain" description="Protein kinase" evidence="10">
    <location>
        <begin position="1"/>
        <end position="169"/>
    </location>
</feature>
<feature type="transmembrane region" description="Helical" evidence="9">
    <location>
        <begin position="212"/>
        <end position="234"/>
    </location>
</feature>
<keyword evidence="7 9" id="KW-0472">Membrane</keyword>